<dbReference type="GO" id="GO:0005886">
    <property type="term" value="C:plasma membrane"/>
    <property type="evidence" value="ECO:0007669"/>
    <property type="project" value="TreeGrafter"/>
</dbReference>
<dbReference type="GO" id="GO:0071277">
    <property type="term" value="P:cellular response to calcium ion"/>
    <property type="evidence" value="ECO:0007669"/>
    <property type="project" value="TreeGrafter"/>
</dbReference>
<feature type="domain" description="C2" evidence="1">
    <location>
        <begin position="382"/>
        <end position="515"/>
    </location>
</feature>
<dbReference type="Gene3D" id="2.30.29.30">
    <property type="entry name" value="Pleckstrin-homology domain (PH domain)/Phosphotyrosine-binding domain (PTB)"/>
    <property type="match status" value="1"/>
</dbReference>
<dbReference type="Pfam" id="PF00168">
    <property type="entry name" value="C2"/>
    <property type="match status" value="10"/>
</dbReference>
<dbReference type="PROSITE" id="PS50004">
    <property type="entry name" value="C2"/>
    <property type="match status" value="8"/>
</dbReference>
<dbReference type="GO" id="GO:0005544">
    <property type="term" value="F:calcium-dependent phospholipid binding"/>
    <property type="evidence" value="ECO:0007669"/>
    <property type="project" value="InterPro"/>
</dbReference>
<feature type="domain" description="C2" evidence="1">
    <location>
        <begin position="701"/>
        <end position="872"/>
    </location>
</feature>
<dbReference type="OrthoDB" id="5855668at2759"/>
<dbReference type="InterPro" id="IPR045052">
    <property type="entry name" value="Copine"/>
</dbReference>
<gene>
    <name evidence="2" type="ORF">J8273_4910</name>
</gene>
<feature type="domain" description="C2" evidence="1">
    <location>
        <begin position="2370"/>
        <end position="2492"/>
    </location>
</feature>
<dbReference type="Proteomes" id="UP000717585">
    <property type="component" value="Unassembled WGS sequence"/>
</dbReference>
<keyword evidence="3" id="KW-1185">Reference proteome</keyword>
<feature type="domain" description="C2" evidence="1">
    <location>
        <begin position="1200"/>
        <end position="1353"/>
    </location>
</feature>
<sequence>MSTPEPEPSGFQPVLVDTFLKVDSSGKSWKERAHVLTALSFSYYKTDEPMTDQKGFLALKDVTEVRRATSADPVPKNASLIGLALVSPARTQYLFHQDENVIALWEATTKRLIAAIGDHSPTLDASRTEVLFHALSITSGKLFGKLGSGKNFQLQINLKDGDKLIFATEIAWEISKKDVAWTPAVLTSAVKPDTELVLKVISIDNFATGEQKVHSSGSVKFSDIVLGQAKTIAMTGQAKYDLVVAGVRTKPAGDSPAPVGDKISVELQVPSNPKKQYLLKVLKGNILMMRAPSSSVSGNVAKWDQFALSRTAISPAETLTFEVFCEATNGTLTPIGSSPMVMSDIVMTKHLLKPLTLPDAPATSSTPIVAVRWSGGTDDIAECSPIKASTRYLRFNLACTKLAAMDSGIGRKSSDPFFVIKSATPSDPCKALRQRLKLPPVTDANVPIYKTEVQKKNLNPTFEGIILALESCDSYDSTITFECNDEDNDGQTDFIGSCTTTLRELCFAGTKFVLHCDDKGPTVSRGLVEITNLEQLEENPSHQMASTLDFRFEKLASSITDKTDPYLEIIARPILPPSHTVTLPMDQQGIVEPPCPMPLVPPAPWGPFERHAEEVTIYRSAVQMNNRDPKYESIRLDAVACGGPDALIKVQIMDWDKYGDNDLVAETVTTYRVLTQCCVDDVQRTFLYRLDKSQKHRGRMYIGNVRPDVEAEPIIDTPLSATLKIEGLKLQNMDKNILKKSSKSDPYFTLARKIEPDIEIYRSEVKMDDLNPEWDQFSIPLHRVNFCSDYKAAMKARKAKTAEIGGRTDANALTWLRQNMPRLPDLCSTGLDDLLVITVNDYEIGGVPELIGSAEITLRQMMSPDAPHEAALHREGKLKSSGTVVVSSVLTSVEPLLDPLVLEFDAAAAKLKSERLDIADPFLEVRNSAGQLVYRSNVVMNSTAPQFDRSSISLAPQGIVYARATFSEQLTWRVRDYEKNGDHDDIGMFTASLRNICSGYKAYPLLEPSGEAAHGSGLSVKKLVRRNNGVVTFSNVTHEPASISAFVKSLGKGKDVSTAVVTLSAKNLLKMNGIGPAATSSNPFFIVYAEPSLPALHKGAKKDKSPLYVPIYQSEILEDTFNPEWKPFSLTPTMCGSIDNALIIEVFHGTSQAYKPIGGTVTSLYELAVSHARMPLIFKSPDKSERKSIWGAVRKSAFRNAGELFGHVEIGGPFVDHRPPVAPGYALTFSMKDVPRIEATKVDLFIRVSAFAQPSKYEDAAIAQMKARLGKNVMATHYPRRPVCLYTSEVRMNDDNPTFSPATLMTEKCGGADAPLLIEVFDYDADGSHDRLGYASTTLSHLIDDCPRLSLVIVDKKVRKRRATLCLNIDKVDVIEEDPGDAAIEFTLETVKRFKNKDKFSKSDPVLTVMALPSDETPFIDDKKLAAIRESAIDPTSYADFHKRAKAVAENFAVNFGPELIEKCEVPIYRSAVFKNNLSPTFENILLRYTSTGGPDEPIVLVVQDYDKSGVMDLIGMAVVTPRTLLTPGFLIPMVDPNGSNMVRKYNNSGVLKVTTARTIAPADLAPDMPGAQLTLSVAKVPKVEGLSKSDPYLVFKTRPVEIPLELVLNPLPAEEREAVAGIGRTGTECRILETEVHRGKKSCTFDPVTVFSPECGGIDQLIRLELYDFERDGSDTLIGSINTTLRMLITPEFRQAITPAGKSLGPLQALKGSGIVTVDAVAPLNTMPEHIYSPPGAITFTVNAKGLDKKDTVSRSSDPFLDIYCTPYGCKGERRLVYRSEVHNRDLNPTFDDVTLTLRDMGGIYSDLEIEISDSDKDGSSDLIGVCSIPVKVIMNRGKAGYDTVLINDEKKTNPVYHNSGKLNVAVKRMMSIDEAADVEPPLAAMVSFSVTKLTRMDMSTGADPVLQIISEDDEILYQSEVHRRTLNADFTPIYLDVARCGGMYAPLTVRISDWEKSGALSKISEITAFSFRLMNLRTMVRFPWAMPLEKGRVGRNAGTLTMTSCDRADPRTLPVAYKLQLEGKNIPRMDGALRKSDPYLVVKGRMYKNAPEHIIYRTETIKQSLTPVFAPFQIDSASVGSLTSTFTIELWDYDSISADSLIGKAHVTLQQLTVPEAMVVLQNDGGAGLLRKNRGILSVISATEVLPEYADMTAGEVVVGSALTHPTTVKVTLEFGKMDRKDALSKNDPFLTVTGPLLSNPVTFSQKGETRSHAALLPMGTAKAFKQRSVYGPYTSEVSATHAMLPTGVHAAEPSPAMAVALANAGVVLRTEVKMNQSTPTFEVTLIPELVGGIDSLLTLELWDWDSDADHSLVGKTEVSIRELLCPNVPRLRFARVSKGLHVRSYAAEAKVVGRAESRGKVDNLFNNAGVEPVKMLVPKEAPAAPKHLTLTLAAVDLLSGDAMSAADALVKITRTSDGSEVFSTESIKDNSAPVWAPFTLDLTKLAGWHECLDFNVMDSDRVSSNDAIGFVSGITLAEIAWGCKHQFVIKKAGFHATLRRNAGKLIFKDAQLLG</sequence>
<accession>A0A8J6E1X7</accession>
<dbReference type="PANTHER" id="PTHR10857">
    <property type="entry name" value="COPINE"/>
    <property type="match status" value="1"/>
</dbReference>
<dbReference type="PANTHER" id="PTHR10857:SF106">
    <property type="entry name" value="C2 DOMAIN-CONTAINING PROTEIN"/>
    <property type="match status" value="1"/>
</dbReference>
<feature type="domain" description="C2" evidence="1">
    <location>
        <begin position="1719"/>
        <end position="1847"/>
    </location>
</feature>
<organism evidence="2 3">
    <name type="scientific">Carpediemonas membranifera</name>
    <dbReference type="NCBI Taxonomy" id="201153"/>
    <lineage>
        <taxon>Eukaryota</taxon>
        <taxon>Metamonada</taxon>
        <taxon>Carpediemonas-like organisms</taxon>
        <taxon>Carpediemonas</taxon>
    </lineage>
</organism>
<protein>
    <submittedName>
        <fullName evidence="2">C2 domain</fullName>
    </submittedName>
</protein>
<proteinExistence type="predicted"/>
<dbReference type="InterPro" id="IPR037768">
    <property type="entry name" value="C2B_Copine"/>
</dbReference>
<reference evidence="2" key="1">
    <citation type="submission" date="2021-05" db="EMBL/GenBank/DDBJ databases">
        <title>A free-living protist that lacks canonical eukaryotic 1 DNA replication and segregation systems.</title>
        <authorList>
            <person name="Salas-Leiva D.E."/>
            <person name="Tromer E.C."/>
            <person name="Curtis B.A."/>
            <person name="Jerlstrom-Hultqvist J."/>
            <person name="Kolisko M."/>
            <person name="Yi Z."/>
            <person name="Salas-Leiva J.S."/>
            <person name="Gallot-Lavallee L."/>
            <person name="Kops G.J.P.L."/>
            <person name="Archibald J.M."/>
            <person name="Simpson A.G.B."/>
            <person name="Roger A.J."/>
        </authorList>
    </citation>
    <scope>NUCLEOTIDE SEQUENCE</scope>
    <source>
        <strain evidence="2">BICM</strain>
    </source>
</reference>
<dbReference type="CDD" id="cd04047">
    <property type="entry name" value="C2B_Copine"/>
    <property type="match status" value="2"/>
</dbReference>
<dbReference type="EMBL" id="JAHDYR010000022">
    <property type="protein sequence ID" value="KAG9393611.1"/>
    <property type="molecule type" value="Genomic_DNA"/>
</dbReference>
<evidence type="ECO:0000313" key="3">
    <source>
        <dbReference type="Proteomes" id="UP000717585"/>
    </source>
</evidence>
<dbReference type="SMART" id="SM00239">
    <property type="entry name" value="C2"/>
    <property type="match status" value="12"/>
</dbReference>
<dbReference type="SUPFAM" id="SSF50729">
    <property type="entry name" value="PH domain-like"/>
    <property type="match status" value="1"/>
</dbReference>
<dbReference type="Gene3D" id="2.60.40.150">
    <property type="entry name" value="C2 domain"/>
    <property type="match status" value="7"/>
</dbReference>
<dbReference type="SUPFAM" id="SSF49562">
    <property type="entry name" value="C2 domain (Calcium/lipid-binding domain, CaLB)"/>
    <property type="match status" value="11"/>
</dbReference>
<feature type="domain" description="C2" evidence="1">
    <location>
        <begin position="1361"/>
        <end position="1536"/>
    </location>
</feature>
<feature type="domain" description="C2" evidence="1">
    <location>
        <begin position="2155"/>
        <end position="2336"/>
    </location>
</feature>
<evidence type="ECO:0000259" key="1">
    <source>
        <dbReference type="PROSITE" id="PS50004"/>
    </source>
</evidence>
<evidence type="ECO:0000313" key="2">
    <source>
        <dbReference type="EMBL" id="KAG9393611.1"/>
    </source>
</evidence>
<dbReference type="InterPro" id="IPR000008">
    <property type="entry name" value="C2_dom"/>
</dbReference>
<name>A0A8J6E1X7_9EUKA</name>
<feature type="domain" description="C2" evidence="1">
    <location>
        <begin position="1998"/>
        <end position="2124"/>
    </location>
</feature>
<dbReference type="InterPro" id="IPR011993">
    <property type="entry name" value="PH-like_dom_sf"/>
</dbReference>
<dbReference type="InterPro" id="IPR035892">
    <property type="entry name" value="C2_domain_sf"/>
</dbReference>
<comment type="caution">
    <text evidence="2">The sequence shown here is derived from an EMBL/GenBank/DDBJ whole genome shotgun (WGS) entry which is preliminary data.</text>
</comment>